<sequence>MRKEKPKLVIGVSTRALFDLSVENEIYETKGVEAYCRYQAEHEKDILKPGPGFRLIKALLGLNEYGKKEKLVEVIVMSRNSPGASLRVFRSIEAYGLPILRAVLASGSSLAPYLSAFKTDLFLSAHEDDVQSAVDNGIAAGIICTENDSSPFQDCGEKADQIRIAFDGDAVLFTDQSERIFKEKGLHAFSENERLNAQKPLEAGPFAGFLKKLSSIKEELGPENCPIRTALVTSRCAPAHERVIRTLQAWGVKVDEAFFLGGLEKREVLKAFGAQIFFDDQIIHTLSAARDVPAARVPYPRASGMGDYFGK</sequence>
<reference evidence="1" key="2">
    <citation type="submission" date="2021-04" db="EMBL/GenBank/DDBJ databases">
        <authorList>
            <person name="Gilroy R."/>
        </authorList>
    </citation>
    <scope>NUCLEOTIDE SEQUENCE</scope>
    <source>
        <strain evidence="1">CHK195-6426</strain>
    </source>
</reference>
<protein>
    <submittedName>
        <fullName evidence="1">5'-nucleotidase</fullName>
    </submittedName>
</protein>
<dbReference type="GO" id="GO:0000166">
    <property type="term" value="F:nucleotide binding"/>
    <property type="evidence" value="ECO:0007669"/>
    <property type="project" value="InterPro"/>
</dbReference>
<gene>
    <name evidence="1" type="ORF">H9742_00620</name>
</gene>
<dbReference type="GO" id="GO:0000287">
    <property type="term" value="F:magnesium ion binding"/>
    <property type="evidence" value="ECO:0007669"/>
    <property type="project" value="InterPro"/>
</dbReference>
<dbReference type="GO" id="GO:0008253">
    <property type="term" value="F:5'-nucleotidase activity"/>
    <property type="evidence" value="ECO:0007669"/>
    <property type="project" value="InterPro"/>
</dbReference>
<comment type="caution">
    <text evidence="1">The sequence shown here is derived from an EMBL/GenBank/DDBJ whole genome shotgun (WGS) entry which is preliminary data.</text>
</comment>
<dbReference type="AlphaFoldDB" id="A0A9D1U9U1"/>
<dbReference type="PANTHER" id="PTHR31367:SF5">
    <property type="entry name" value="CYTOSOLIC 5'-NUCLEOTIDASE 1A"/>
    <property type="match status" value="1"/>
</dbReference>
<organism evidence="1 2">
    <name type="scientific">Candidatus Acetatifactor stercoripullorum</name>
    <dbReference type="NCBI Taxonomy" id="2838414"/>
    <lineage>
        <taxon>Bacteria</taxon>
        <taxon>Bacillati</taxon>
        <taxon>Bacillota</taxon>
        <taxon>Clostridia</taxon>
        <taxon>Lachnospirales</taxon>
        <taxon>Lachnospiraceae</taxon>
        <taxon>Acetatifactor</taxon>
    </lineage>
</organism>
<evidence type="ECO:0000313" key="2">
    <source>
        <dbReference type="Proteomes" id="UP000824265"/>
    </source>
</evidence>
<accession>A0A9D1U9U1</accession>
<dbReference type="Proteomes" id="UP000824265">
    <property type="component" value="Unassembled WGS sequence"/>
</dbReference>
<dbReference type="PANTHER" id="PTHR31367">
    <property type="entry name" value="CYTOSOLIC 5'-NUCLEOTIDASE 1 FAMILY MEMBER"/>
    <property type="match status" value="1"/>
</dbReference>
<dbReference type="Pfam" id="PF06189">
    <property type="entry name" value="5-nucleotidase"/>
    <property type="match status" value="1"/>
</dbReference>
<evidence type="ECO:0000313" key="1">
    <source>
        <dbReference type="EMBL" id="HIW80024.1"/>
    </source>
</evidence>
<name>A0A9D1U9U1_9FIRM</name>
<dbReference type="GO" id="GO:0009117">
    <property type="term" value="P:nucleotide metabolic process"/>
    <property type="evidence" value="ECO:0007669"/>
    <property type="project" value="InterPro"/>
</dbReference>
<dbReference type="GO" id="GO:0005737">
    <property type="term" value="C:cytoplasm"/>
    <property type="evidence" value="ECO:0007669"/>
    <property type="project" value="InterPro"/>
</dbReference>
<dbReference type="InterPro" id="IPR010394">
    <property type="entry name" value="5-nucleotidase"/>
</dbReference>
<proteinExistence type="predicted"/>
<reference evidence="1" key="1">
    <citation type="journal article" date="2021" name="PeerJ">
        <title>Extensive microbial diversity within the chicken gut microbiome revealed by metagenomics and culture.</title>
        <authorList>
            <person name="Gilroy R."/>
            <person name="Ravi A."/>
            <person name="Getino M."/>
            <person name="Pursley I."/>
            <person name="Horton D.L."/>
            <person name="Alikhan N.F."/>
            <person name="Baker D."/>
            <person name="Gharbi K."/>
            <person name="Hall N."/>
            <person name="Watson M."/>
            <person name="Adriaenssens E.M."/>
            <person name="Foster-Nyarko E."/>
            <person name="Jarju S."/>
            <person name="Secka A."/>
            <person name="Antonio M."/>
            <person name="Oren A."/>
            <person name="Chaudhuri R.R."/>
            <person name="La Ragione R."/>
            <person name="Hildebrand F."/>
            <person name="Pallen M.J."/>
        </authorList>
    </citation>
    <scope>NUCLEOTIDE SEQUENCE</scope>
    <source>
        <strain evidence="1">CHK195-6426</strain>
    </source>
</reference>
<dbReference type="EMBL" id="DXGH01000003">
    <property type="protein sequence ID" value="HIW80024.1"/>
    <property type="molecule type" value="Genomic_DNA"/>
</dbReference>